<dbReference type="GO" id="GO:0005829">
    <property type="term" value="C:cytosol"/>
    <property type="evidence" value="ECO:0007669"/>
    <property type="project" value="TreeGrafter"/>
</dbReference>
<dbReference type="AlphaFoldDB" id="A0A5M6C9V0"/>
<dbReference type="KEGG" id="ksn:43586881"/>
<dbReference type="PANTHER" id="PTHR31531:SF2">
    <property type="entry name" value="E3 UBIQUITIN-PROTEIN LIGASE E3D"/>
    <property type="match status" value="1"/>
</dbReference>
<feature type="region of interest" description="Disordered" evidence="1">
    <location>
        <begin position="502"/>
        <end position="525"/>
    </location>
</feature>
<evidence type="ECO:0000313" key="2">
    <source>
        <dbReference type="EMBL" id="WWD16681.1"/>
    </source>
</evidence>
<protein>
    <submittedName>
        <fullName evidence="2">Uncharacterized protein</fullName>
    </submittedName>
</protein>
<feature type="region of interest" description="Disordered" evidence="1">
    <location>
        <begin position="879"/>
        <end position="908"/>
    </location>
</feature>
<dbReference type="GO" id="GO:0000209">
    <property type="term" value="P:protein polyubiquitination"/>
    <property type="evidence" value="ECO:0007669"/>
    <property type="project" value="TreeGrafter"/>
</dbReference>
<dbReference type="OrthoDB" id="66510at2759"/>
<dbReference type="PANTHER" id="PTHR31531">
    <property type="entry name" value="E3 UBIQUITIN-PROTEIN LIGASE E3D FAMILY MEMBER"/>
    <property type="match status" value="1"/>
</dbReference>
<feature type="compositionally biased region" description="Polar residues" evidence="1">
    <location>
        <begin position="471"/>
        <end position="484"/>
    </location>
</feature>
<reference evidence="2" key="1">
    <citation type="submission" date="2017-08" db="EMBL/GenBank/DDBJ databases">
        <authorList>
            <person name="Cuomo C."/>
            <person name="Billmyre B."/>
            <person name="Heitman J."/>
        </authorList>
    </citation>
    <scope>NUCLEOTIDE SEQUENCE</scope>
    <source>
        <strain evidence="2">CBS 12478</strain>
    </source>
</reference>
<dbReference type="GO" id="GO:0005634">
    <property type="term" value="C:nucleus"/>
    <property type="evidence" value="ECO:0007669"/>
    <property type="project" value="TreeGrafter"/>
</dbReference>
<feature type="compositionally biased region" description="Basic and acidic residues" evidence="1">
    <location>
        <begin position="225"/>
        <end position="241"/>
    </location>
</feature>
<dbReference type="GO" id="GO:0051865">
    <property type="term" value="P:protein autoubiquitination"/>
    <property type="evidence" value="ECO:0007669"/>
    <property type="project" value="TreeGrafter"/>
</dbReference>
<keyword evidence="3" id="KW-1185">Reference proteome</keyword>
<dbReference type="GO" id="GO:0043161">
    <property type="term" value="P:proteasome-mediated ubiquitin-dependent protein catabolic process"/>
    <property type="evidence" value="ECO:0007669"/>
    <property type="project" value="TreeGrafter"/>
</dbReference>
<dbReference type="InterPro" id="IPR019193">
    <property type="entry name" value="UBQ-conj_enz_E2-bd_prot"/>
</dbReference>
<gene>
    <name evidence="2" type="ORF">CI109_101111</name>
</gene>
<dbReference type="GeneID" id="43586881"/>
<dbReference type="GO" id="GO:0061630">
    <property type="term" value="F:ubiquitin protein ligase activity"/>
    <property type="evidence" value="ECO:0007669"/>
    <property type="project" value="TreeGrafter"/>
</dbReference>
<dbReference type="EMBL" id="CP144052">
    <property type="protein sequence ID" value="WWD16681.1"/>
    <property type="molecule type" value="Genomic_DNA"/>
</dbReference>
<proteinExistence type="predicted"/>
<name>A0A5M6C9V0_9TREE</name>
<reference evidence="2" key="2">
    <citation type="submission" date="2024-01" db="EMBL/GenBank/DDBJ databases">
        <title>Comparative genomics of Cryptococcus and Kwoniella reveals pathogenesis evolution and contrasting modes of karyotype evolution via chromosome fusion or intercentromeric recombination.</title>
        <authorList>
            <person name="Coelho M.A."/>
            <person name="David-Palma M."/>
            <person name="Shea T."/>
            <person name="Bowers K."/>
            <person name="McGinley-Smith S."/>
            <person name="Mohammad A.W."/>
            <person name="Gnirke A."/>
            <person name="Yurkov A.M."/>
            <person name="Nowrousian M."/>
            <person name="Sun S."/>
            <person name="Cuomo C.A."/>
            <person name="Heitman J."/>
        </authorList>
    </citation>
    <scope>NUCLEOTIDE SEQUENCE</scope>
    <source>
        <strain evidence="2">CBS 12478</strain>
    </source>
</reference>
<dbReference type="GO" id="GO:0030332">
    <property type="term" value="F:cyclin binding"/>
    <property type="evidence" value="ECO:0007669"/>
    <property type="project" value="TreeGrafter"/>
</dbReference>
<feature type="region of interest" description="Disordered" evidence="1">
    <location>
        <begin position="466"/>
        <end position="487"/>
    </location>
</feature>
<feature type="region of interest" description="Disordered" evidence="1">
    <location>
        <begin position="187"/>
        <end position="251"/>
    </location>
</feature>
<evidence type="ECO:0000313" key="3">
    <source>
        <dbReference type="Proteomes" id="UP000322225"/>
    </source>
</evidence>
<accession>A0A5M6C9V0</accession>
<dbReference type="RefSeq" id="XP_031863103.1">
    <property type="nucleotide sequence ID" value="XM_032002764.1"/>
</dbReference>
<evidence type="ECO:0000256" key="1">
    <source>
        <dbReference type="SAM" id="MobiDB-lite"/>
    </source>
</evidence>
<dbReference type="Proteomes" id="UP000322225">
    <property type="component" value="Chromosome 2"/>
</dbReference>
<organism evidence="2 3">
    <name type="scientific">Kwoniella shandongensis</name>
    <dbReference type="NCBI Taxonomy" id="1734106"/>
    <lineage>
        <taxon>Eukaryota</taxon>
        <taxon>Fungi</taxon>
        <taxon>Dikarya</taxon>
        <taxon>Basidiomycota</taxon>
        <taxon>Agaricomycotina</taxon>
        <taxon>Tremellomycetes</taxon>
        <taxon>Tremellales</taxon>
        <taxon>Cryptococcaceae</taxon>
        <taxon>Kwoniella</taxon>
    </lineage>
</organism>
<dbReference type="GO" id="GO:0031624">
    <property type="term" value="F:ubiquitin conjugating enzyme binding"/>
    <property type="evidence" value="ECO:0007669"/>
    <property type="project" value="TreeGrafter"/>
</dbReference>
<dbReference type="Pfam" id="PF09814">
    <property type="entry name" value="HECT_2"/>
    <property type="match status" value="1"/>
</dbReference>
<feature type="compositionally biased region" description="Polar residues" evidence="1">
    <location>
        <begin position="40"/>
        <end position="63"/>
    </location>
</feature>
<dbReference type="GO" id="GO:0006513">
    <property type="term" value="P:protein monoubiquitination"/>
    <property type="evidence" value="ECO:0007669"/>
    <property type="project" value="TreeGrafter"/>
</dbReference>
<dbReference type="GO" id="GO:0000151">
    <property type="term" value="C:ubiquitin ligase complex"/>
    <property type="evidence" value="ECO:0007669"/>
    <property type="project" value="TreeGrafter"/>
</dbReference>
<sequence length="986" mass="109601">MEVVRPAHHGNATTRQSNVTTDDDNDQLPPPPAPFPTETLASSSTSSRLKNVRQHLSSVQQSCVQALSSLLPEDDDDPNSFGSNVESQSAGALSELLQVTYELADFLPSTPDLSQQAVLSPSGTNVTSGAEEEPLDTLAGHLHDLRSARTENGGDDHPSIGAVREELAWARLESLSHAVMAIARGREGSEEPPSYEHHNGHGQTQPHHALPRYEEVEEGPQARTSMEKPLEEDRKEIRHDTSSSSHSAQKEKMLHELDAVTSAIERLYSVAPQLHDQRVEMRFPRQRLHTSSGAQYSSEADKIRIDKLKMRELEEIWEMIERTHGKRLESGQKVDGAQWQSRNRRKYLDQIVDRAESSRLEDQDSQMGTVDAELARARDLRNRDQFLREIIEQSAERRLSDQDADEPDGDLTSLRLAKQQAFINEIITRSRASRLASQEYPLSVEQKVQEKRASLVDSLVEYSLSGRLENQDATPPTPKSQSRFESPKEDFDLVTINDFLMGRKGSSESKNDSARSRSNSIPLVEEGDRQCSSSITFKKIAGAVRKKSVQLASKSNAELGTSKVSYVAEHQENLRVVQIVLYGLDSSSNPELVAKTSTDLATAENTKATVTSKRDPSFHLELCLPTPVHPNQDVPLFYHPTHLEAKLEALSIPQANATIAATYALSAADLRKVQPTSICCTACERQLADVTSASASGEAGYKDLPSEHWAEMIEVWMCHDDPGFTKGLAEKTKEGFWPRDEGVLVGGSYLLIEEKQTYLSNLSTNDSVKSDPWAPISCECGEVVGKQRPKDGKPGQGTIKFSKWAISLLKDEPGSDDDESENVEPVRFPLSVFVVSDMLELSQAHASYQFVVCDEETGEPQVDLWLFNPSMRISYSRPVTNSYASSPRLPLQASNRRSNKSRRTSTTGLIDKTSQESRVLRGAKIMYKVYTSTSQPGMGARAQVETLSYPRQVCDRLVATLRESTLVYPEQKRTMGVYEIGFLERI</sequence>
<feature type="compositionally biased region" description="Basic and acidic residues" evidence="1">
    <location>
        <begin position="187"/>
        <end position="199"/>
    </location>
</feature>
<feature type="region of interest" description="Disordered" evidence="1">
    <location>
        <begin position="1"/>
        <end position="63"/>
    </location>
</feature>
<feature type="compositionally biased region" description="Basic and acidic residues" evidence="1">
    <location>
        <begin position="505"/>
        <end position="515"/>
    </location>
</feature>